<evidence type="ECO:0000256" key="1">
    <source>
        <dbReference type="SAM" id="Phobius"/>
    </source>
</evidence>
<protein>
    <submittedName>
        <fullName evidence="2">Uncharacterized protein</fullName>
    </submittedName>
</protein>
<keyword evidence="1" id="KW-1133">Transmembrane helix</keyword>
<sequence>TLGATNGFAQMAASGARGLSPWVISALFSATIEKNLAGGFLVYIVMSVLLVLAIMLGFALP</sequence>
<feature type="transmembrane region" description="Helical" evidence="1">
    <location>
        <begin position="40"/>
        <end position="60"/>
    </location>
</feature>
<feature type="non-terminal residue" evidence="2">
    <location>
        <position position="1"/>
    </location>
</feature>
<evidence type="ECO:0000313" key="3">
    <source>
        <dbReference type="Proteomes" id="UP000054007"/>
    </source>
</evidence>
<keyword evidence="3" id="KW-1185">Reference proteome</keyword>
<dbReference type="AlphaFoldDB" id="A0A0D7BQ05"/>
<keyword evidence="1" id="KW-0472">Membrane</keyword>
<evidence type="ECO:0000313" key="2">
    <source>
        <dbReference type="EMBL" id="KIY72244.1"/>
    </source>
</evidence>
<dbReference type="Proteomes" id="UP000054007">
    <property type="component" value="Unassembled WGS sequence"/>
</dbReference>
<reference evidence="2 3" key="1">
    <citation type="journal article" date="2015" name="Fungal Genet. Biol.">
        <title>Evolution of novel wood decay mechanisms in Agaricales revealed by the genome sequences of Fistulina hepatica and Cylindrobasidium torrendii.</title>
        <authorList>
            <person name="Floudas D."/>
            <person name="Held B.W."/>
            <person name="Riley R."/>
            <person name="Nagy L.G."/>
            <person name="Koehler G."/>
            <person name="Ransdell A.S."/>
            <person name="Younus H."/>
            <person name="Chow J."/>
            <person name="Chiniquy J."/>
            <person name="Lipzen A."/>
            <person name="Tritt A."/>
            <person name="Sun H."/>
            <person name="Haridas S."/>
            <person name="LaButti K."/>
            <person name="Ohm R.A."/>
            <person name="Kues U."/>
            <person name="Blanchette R.A."/>
            <person name="Grigoriev I.V."/>
            <person name="Minto R.E."/>
            <person name="Hibbett D.S."/>
        </authorList>
    </citation>
    <scope>NUCLEOTIDE SEQUENCE [LARGE SCALE GENOMIC DNA]</scope>
    <source>
        <strain evidence="2 3">FP15055 ss-10</strain>
    </source>
</reference>
<dbReference type="EMBL" id="KN880445">
    <property type="protein sequence ID" value="KIY72244.1"/>
    <property type="molecule type" value="Genomic_DNA"/>
</dbReference>
<gene>
    <name evidence="2" type="ORF">CYLTODRAFT_317631</name>
</gene>
<feature type="non-terminal residue" evidence="2">
    <location>
        <position position="61"/>
    </location>
</feature>
<accession>A0A0D7BQ05</accession>
<dbReference type="OrthoDB" id="3001790at2759"/>
<keyword evidence="1" id="KW-0812">Transmembrane</keyword>
<proteinExistence type="predicted"/>
<name>A0A0D7BQ05_9AGAR</name>
<organism evidence="2 3">
    <name type="scientific">Cylindrobasidium torrendii FP15055 ss-10</name>
    <dbReference type="NCBI Taxonomy" id="1314674"/>
    <lineage>
        <taxon>Eukaryota</taxon>
        <taxon>Fungi</taxon>
        <taxon>Dikarya</taxon>
        <taxon>Basidiomycota</taxon>
        <taxon>Agaricomycotina</taxon>
        <taxon>Agaricomycetes</taxon>
        <taxon>Agaricomycetidae</taxon>
        <taxon>Agaricales</taxon>
        <taxon>Marasmiineae</taxon>
        <taxon>Physalacriaceae</taxon>
        <taxon>Cylindrobasidium</taxon>
    </lineage>
</organism>